<evidence type="ECO:0000256" key="2">
    <source>
        <dbReference type="ARBA" id="ARBA00013064"/>
    </source>
</evidence>
<evidence type="ECO:0000256" key="1">
    <source>
        <dbReference type="ARBA" id="ARBA00005750"/>
    </source>
</evidence>
<keyword evidence="3" id="KW-0378">Hydrolase</keyword>
<gene>
    <name evidence="5" type="ORF">ACFSR5_17590</name>
</gene>
<dbReference type="EC" id="3.1.3.48" evidence="2"/>
<protein>
    <recommendedName>
        <fullName evidence="2">protein-tyrosine-phosphatase</fullName>
        <ecNumber evidence="2">3.1.3.48</ecNumber>
    </recommendedName>
</protein>
<dbReference type="Gene3D" id="3.20.20.140">
    <property type="entry name" value="Metal-dependent hydrolases"/>
    <property type="match status" value="1"/>
</dbReference>
<evidence type="ECO:0000256" key="3">
    <source>
        <dbReference type="ARBA" id="ARBA00022801"/>
    </source>
</evidence>
<keyword evidence="6" id="KW-1185">Reference proteome</keyword>
<dbReference type="Pfam" id="PF19567">
    <property type="entry name" value="CpsB_CapC"/>
    <property type="match status" value="1"/>
</dbReference>
<dbReference type="PANTHER" id="PTHR39181:SF1">
    <property type="entry name" value="TYROSINE-PROTEIN PHOSPHATASE YWQE"/>
    <property type="match status" value="1"/>
</dbReference>
<dbReference type="EMBL" id="JBHULR010000015">
    <property type="protein sequence ID" value="MFD2549466.1"/>
    <property type="molecule type" value="Genomic_DNA"/>
</dbReference>
<sequence length="250" mass="28958">MWQIFKPSSRKFNLRWMDVDMHSHILPELDDGSKSVEQSVTLLDELMNLGLTKFYFTPHVFQEVYPNTPARIKHAFEQVDRHIALQGGYAAEYMVDSCFDQQLAQDNVNLLALPGKHVLIEMSYMQESRSIEKNIFELQTLGYKPVLAHPERYVFYHRSTESIERMRDLGCLLQLNLLSLTGYYGKNEKQAASRLIEKRLIDLVGTDVHHERHVNVIKRALTTQDLSACLKRCSIKNQDLFGHIIPISQP</sequence>
<evidence type="ECO:0000256" key="4">
    <source>
        <dbReference type="ARBA" id="ARBA00051722"/>
    </source>
</evidence>
<dbReference type="InterPro" id="IPR016667">
    <property type="entry name" value="Caps_polysacc_synth_CpsB/CapC"/>
</dbReference>
<evidence type="ECO:0000313" key="6">
    <source>
        <dbReference type="Proteomes" id="UP001597545"/>
    </source>
</evidence>
<dbReference type="PANTHER" id="PTHR39181">
    <property type="entry name" value="TYROSINE-PROTEIN PHOSPHATASE YWQE"/>
    <property type="match status" value="1"/>
</dbReference>
<name>A0ABW5KLE5_9SPHI</name>
<comment type="catalytic activity">
    <reaction evidence="4">
        <text>O-phospho-L-tyrosyl-[protein] + H2O = L-tyrosyl-[protein] + phosphate</text>
        <dbReference type="Rhea" id="RHEA:10684"/>
        <dbReference type="Rhea" id="RHEA-COMP:10136"/>
        <dbReference type="Rhea" id="RHEA-COMP:20101"/>
        <dbReference type="ChEBI" id="CHEBI:15377"/>
        <dbReference type="ChEBI" id="CHEBI:43474"/>
        <dbReference type="ChEBI" id="CHEBI:46858"/>
        <dbReference type="ChEBI" id="CHEBI:61978"/>
        <dbReference type="EC" id="3.1.3.48"/>
    </reaction>
</comment>
<accession>A0ABW5KLE5</accession>
<dbReference type="RefSeq" id="WP_380905783.1">
    <property type="nucleotide sequence ID" value="NZ_JBHUEG010000012.1"/>
</dbReference>
<proteinExistence type="inferred from homology"/>
<reference evidence="6" key="1">
    <citation type="journal article" date="2019" name="Int. J. Syst. Evol. Microbiol.">
        <title>The Global Catalogue of Microorganisms (GCM) 10K type strain sequencing project: providing services to taxonomists for standard genome sequencing and annotation.</title>
        <authorList>
            <consortium name="The Broad Institute Genomics Platform"/>
            <consortium name="The Broad Institute Genome Sequencing Center for Infectious Disease"/>
            <person name="Wu L."/>
            <person name="Ma J."/>
        </authorList>
    </citation>
    <scope>NUCLEOTIDE SEQUENCE [LARGE SCALE GENOMIC DNA]</scope>
    <source>
        <strain evidence="6">KCTC 42662</strain>
    </source>
</reference>
<organism evidence="5 6">
    <name type="scientific">Sphingobacterium suaedae</name>
    <dbReference type="NCBI Taxonomy" id="1686402"/>
    <lineage>
        <taxon>Bacteria</taxon>
        <taxon>Pseudomonadati</taxon>
        <taxon>Bacteroidota</taxon>
        <taxon>Sphingobacteriia</taxon>
        <taxon>Sphingobacteriales</taxon>
        <taxon>Sphingobacteriaceae</taxon>
        <taxon>Sphingobacterium</taxon>
    </lineage>
</organism>
<comment type="caution">
    <text evidence="5">The sequence shown here is derived from an EMBL/GenBank/DDBJ whole genome shotgun (WGS) entry which is preliminary data.</text>
</comment>
<dbReference type="InterPro" id="IPR016195">
    <property type="entry name" value="Pol/histidinol_Pase-like"/>
</dbReference>
<comment type="similarity">
    <text evidence="1">Belongs to the metallo-dependent hydrolases superfamily. CpsB/CapC family.</text>
</comment>
<evidence type="ECO:0000313" key="5">
    <source>
        <dbReference type="EMBL" id="MFD2549466.1"/>
    </source>
</evidence>
<dbReference type="Proteomes" id="UP001597545">
    <property type="component" value="Unassembled WGS sequence"/>
</dbReference>
<dbReference type="SUPFAM" id="SSF89550">
    <property type="entry name" value="PHP domain-like"/>
    <property type="match status" value="1"/>
</dbReference>